<name>A0AAE4G7U4_9BURK</name>
<comment type="caution">
    <text evidence="2">The sequence shown here is derived from an EMBL/GenBank/DDBJ whole genome shotgun (WGS) entry which is preliminary data.</text>
</comment>
<organism evidence="2">
    <name type="scientific">Herbaspirillum huttiense subsp. nephrolepidis</name>
    <dbReference type="NCBI Taxonomy" id="3075126"/>
    <lineage>
        <taxon>Bacteria</taxon>
        <taxon>Pseudomonadati</taxon>
        <taxon>Pseudomonadota</taxon>
        <taxon>Betaproteobacteria</taxon>
        <taxon>Burkholderiales</taxon>
        <taxon>Oxalobacteraceae</taxon>
        <taxon>Herbaspirillum</taxon>
    </lineage>
</organism>
<dbReference type="RefSeq" id="WP_284076914.1">
    <property type="nucleotide sequence ID" value="NZ_JAVLSM010000007.1"/>
</dbReference>
<proteinExistence type="predicted"/>
<sequence length="92" mass="9906">MKSIKVLFLATMIAMCGTAAADEAKDVPPVVTMIVSKIQLAQLNDADLKEIFRAVSDIAVALPSKENADAYASVAREVMDRAQQFARTHSVP</sequence>
<evidence type="ECO:0000256" key="1">
    <source>
        <dbReference type="SAM" id="SignalP"/>
    </source>
</evidence>
<feature type="signal peptide" evidence="1">
    <location>
        <begin position="1"/>
        <end position="21"/>
    </location>
</feature>
<evidence type="ECO:0000313" key="2">
    <source>
        <dbReference type="EMBL" id="MDT0337446.1"/>
    </source>
</evidence>
<feature type="chain" id="PRO_5042251136" evidence="1">
    <location>
        <begin position="22"/>
        <end position="92"/>
    </location>
</feature>
<dbReference type="AlphaFoldDB" id="A0AAE4G7U4"/>
<accession>A0AAE4G7U4</accession>
<dbReference type="EMBL" id="JAVRAA010000005">
    <property type="protein sequence ID" value="MDT0337446.1"/>
    <property type="molecule type" value="Genomic_DNA"/>
</dbReference>
<dbReference type="InterPro" id="IPR039555">
    <property type="entry name" value="TraF/TrbB"/>
</dbReference>
<gene>
    <name evidence="2" type="primary">traF</name>
    <name evidence="2" type="ORF">RJN63_11450</name>
</gene>
<dbReference type="Pfam" id="PF13728">
    <property type="entry name" value="TraF"/>
    <property type="match status" value="1"/>
</dbReference>
<protein>
    <submittedName>
        <fullName evidence="2">Conjugal transfer protein TraF</fullName>
    </submittedName>
</protein>
<keyword evidence="1" id="KW-0732">Signal</keyword>
<reference evidence="2" key="1">
    <citation type="submission" date="2023-02" db="EMBL/GenBank/DDBJ databases">
        <title>Description of Herbaspirillum huttiense subsp. nephrolepsisexaltata and Herbaspirillum huttiense subsp. lycopersicon.</title>
        <authorList>
            <person name="Poudel M."/>
            <person name="Sharma A."/>
            <person name="Goss E."/>
            <person name="Tapia J.H."/>
            <person name="Harmon C.M."/>
            <person name="Jones J.B."/>
        </authorList>
    </citation>
    <scope>NUCLEOTIDE SEQUENCE</scope>
    <source>
        <strain evidence="2">NC40101</strain>
    </source>
</reference>